<evidence type="ECO:0000256" key="7">
    <source>
        <dbReference type="SAM" id="Phobius"/>
    </source>
</evidence>
<dbReference type="EMBL" id="JADBGQ010000007">
    <property type="protein sequence ID" value="KAG5390408.1"/>
    <property type="molecule type" value="Genomic_DNA"/>
</dbReference>
<dbReference type="Gene3D" id="1.10.3730.20">
    <property type="match status" value="1"/>
</dbReference>
<evidence type="ECO:0000256" key="1">
    <source>
        <dbReference type="ARBA" id="ARBA00004141"/>
    </source>
</evidence>
<feature type="transmembrane region" description="Helical" evidence="7">
    <location>
        <begin position="304"/>
        <end position="322"/>
    </location>
</feature>
<evidence type="ECO:0000256" key="5">
    <source>
        <dbReference type="ARBA" id="ARBA00022989"/>
    </source>
</evidence>
<dbReference type="InterPro" id="IPR030182">
    <property type="entry name" value="PUP_plant"/>
</dbReference>
<feature type="transmembrane region" description="Helical" evidence="7">
    <location>
        <begin position="247"/>
        <end position="273"/>
    </location>
</feature>
<feature type="transmembrane region" description="Helical" evidence="7">
    <location>
        <begin position="656"/>
        <end position="680"/>
    </location>
</feature>
<name>A0ABQ7LV18_BRACM</name>
<comment type="similarity">
    <text evidence="2">Belongs to the purine permeases (TC 2.A.7.14) family.</text>
</comment>
<proteinExistence type="inferred from homology"/>
<feature type="transmembrane region" description="Helical" evidence="7">
    <location>
        <begin position="202"/>
        <end position="227"/>
    </location>
</feature>
<keyword evidence="3" id="KW-0813">Transport</keyword>
<dbReference type="Proteomes" id="UP000823674">
    <property type="component" value="Chromosome A08"/>
</dbReference>
<feature type="transmembrane region" description="Helical" evidence="7">
    <location>
        <begin position="546"/>
        <end position="566"/>
    </location>
</feature>
<feature type="transmembrane region" description="Helical" evidence="7">
    <location>
        <begin position="169"/>
        <end position="190"/>
    </location>
</feature>
<comment type="subcellular location">
    <subcellularLocation>
        <location evidence="1">Membrane</location>
        <topology evidence="1">Multi-pass membrane protein</topology>
    </subcellularLocation>
</comment>
<feature type="transmembrane region" description="Helical" evidence="7">
    <location>
        <begin position="686"/>
        <end position="707"/>
    </location>
</feature>
<keyword evidence="6 7" id="KW-0472">Membrane</keyword>
<protein>
    <recommendedName>
        <fullName evidence="10">EamA domain-containing protein</fullName>
    </recommendedName>
</protein>
<organism evidence="8 9">
    <name type="scientific">Brassica rapa subsp. trilocularis</name>
    <dbReference type="NCBI Taxonomy" id="1813537"/>
    <lineage>
        <taxon>Eukaryota</taxon>
        <taxon>Viridiplantae</taxon>
        <taxon>Streptophyta</taxon>
        <taxon>Embryophyta</taxon>
        <taxon>Tracheophyta</taxon>
        <taxon>Spermatophyta</taxon>
        <taxon>Magnoliopsida</taxon>
        <taxon>eudicotyledons</taxon>
        <taxon>Gunneridae</taxon>
        <taxon>Pentapetalae</taxon>
        <taxon>rosids</taxon>
        <taxon>malvids</taxon>
        <taxon>Brassicales</taxon>
        <taxon>Brassicaceae</taxon>
        <taxon>Brassiceae</taxon>
        <taxon>Brassica</taxon>
    </lineage>
</organism>
<accession>A0ABQ7LV18</accession>
<feature type="transmembrane region" description="Helical" evidence="7">
    <location>
        <begin position="618"/>
        <end position="636"/>
    </location>
</feature>
<evidence type="ECO:0000256" key="2">
    <source>
        <dbReference type="ARBA" id="ARBA00006213"/>
    </source>
</evidence>
<feature type="transmembrane region" description="Helical" evidence="7">
    <location>
        <begin position="79"/>
        <end position="99"/>
    </location>
</feature>
<gene>
    <name evidence="8" type="primary">A08p033990.1_BraROA</name>
    <name evidence="8" type="ORF">IGI04_031949</name>
</gene>
<dbReference type="SUPFAM" id="SSF103481">
    <property type="entry name" value="Multidrug resistance efflux transporter EmrE"/>
    <property type="match status" value="1"/>
</dbReference>
<feature type="transmembrane region" description="Helical" evidence="7">
    <location>
        <begin position="392"/>
        <end position="412"/>
    </location>
</feature>
<dbReference type="PANTHER" id="PTHR31376:SF55">
    <property type="entry name" value="PURINE PERMEASE 1"/>
    <property type="match status" value="1"/>
</dbReference>
<keyword evidence="4 7" id="KW-0812">Transmembrane</keyword>
<evidence type="ECO:0000313" key="8">
    <source>
        <dbReference type="EMBL" id="KAG5390408.1"/>
    </source>
</evidence>
<feature type="transmembrane region" description="Helical" evidence="7">
    <location>
        <begin position="360"/>
        <end position="380"/>
    </location>
</feature>
<keyword evidence="5 7" id="KW-1133">Transmembrane helix</keyword>
<comment type="caution">
    <text evidence="8">The sequence shown here is derived from an EMBL/GenBank/DDBJ whole genome shotgun (WGS) entry which is preliminary data.</text>
</comment>
<feature type="transmembrane region" description="Helical" evidence="7">
    <location>
        <begin position="137"/>
        <end position="157"/>
    </location>
</feature>
<reference evidence="8 9" key="1">
    <citation type="submission" date="2021-03" db="EMBL/GenBank/DDBJ databases">
        <authorList>
            <person name="King G.J."/>
            <person name="Bancroft I."/>
            <person name="Baten A."/>
            <person name="Bloomfield J."/>
            <person name="Borpatragohain P."/>
            <person name="He Z."/>
            <person name="Irish N."/>
            <person name="Irwin J."/>
            <person name="Liu K."/>
            <person name="Mauleon R.P."/>
            <person name="Moore J."/>
            <person name="Morris R."/>
            <person name="Ostergaard L."/>
            <person name="Wang B."/>
            <person name="Wells R."/>
        </authorList>
    </citation>
    <scope>NUCLEOTIDE SEQUENCE [LARGE SCALE GENOMIC DNA]</scope>
    <source>
        <strain evidence="8">R-o-18</strain>
        <tissue evidence="8">Leaf</tissue>
    </source>
</reference>
<evidence type="ECO:0008006" key="10">
    <source>
        <dbReference type="Google" id="ProtNLM"/>
    </source>
</evidence>
<feature type="transmembrane region" description="Helical" evidence="7">
    <location>
        <begin position="716"/>
        <end position="732"/>
    </location>
</feature>
<evidence type="ECO:0000256" key="6">
    <source>
        <dbReference type="ARBA" id="ARBA00023136"/>
    </source>
</evidence>
<evidence type="ECO:0000256" key="4">
    <source>
        <dbReference type="ARBA" id="ARBA00022692"/>
    </source>
</evidence>
<dbReference type="PANTHER" id="PTHR31376">
    <property type="entry name" value="OS09G0467300 PROTEIN-RELATED"/>
    <property type="match status" value="1"/>
</dbReference>
<keyword evidence="9" id="KW-1185">Reference proteome</keyword>
<feature type="transmembrane region" description="Helical" evidence="7">
    <location>
        <begin position="35"/>
        <end position="58"/>
    </location>
</feature>
<feature type="transmembrane region" description="Helical" evidence="7">
    <location>
        <begin position="105"/>
        <end position="130"/>
    </location>
</feature>
<feature type="transmembrane region" description="Helical" evidence="7">
    <location>
        <begin position="280"/>
        <end position="298"/>
    </location>
</feature>
<dbReference type="InterPro" id="IPR037185">
    <property type="entry name" value="EmrE-like"/>
</dbReference>
<dbReference type="Pfam" id="PF16913">
    <property type="entry name" value="PUNUT"/>
    <property type="match status" value="3"/>
</dbReference>
<feature type="transmembrane region" description="Helical" evidence="7">
    <location>
        <begin position="578"/>
        <end position="598"/>
    </location>
</feature>
<evidence type="ECO:0000313" key="9">
    <source>
        <dbReference type="Proteomes" id="UP000823674"/>
    </source>
</evidence>
<sequence length="779" mass="86819">MKNGLIIINCVILTIGTCGGPLLTRLYYTNGGKRIWFMSFLSTAGFPVILVPLFFSFLSRRNRNNSETAEKPKLILMETPLFIASIVIGLLTGLDNYLYAYGLAYLPVSTSSLIIGTQLAFNALFAFFMVKQKFTPFSINAVVLLTVGIVVLALHSSGDKPANETHKEYVVGFLMTVIAAVLYAFILPLVELTYKKARQEITFPLVLEIQMVMCLAATCFCVVGMIIDGDFKVISREAREFKIGGSAFYYTLIMITGIVWQGFFLGAIGVVFCASSLASAVLISVLLPVTEVLAVIFFREKFQAEKGVSLFLSIWGFVSYFYGEYKSGKKVLEKHQPPETELPPLQALLRDNQNTKMMKNGLLIIVCIFLAIGTCGGPLLTRLYYTKGGSRIWFMSFLATAGCPIILIPLYVSFLRRSNRNHNNSETAEKAKVFVMETPLFIASIRVDRKLVPNKKQVQFKLVPKIHVYRTIADPKSRVEIMCAEQVVGLCVRQAMMTLRNVVACDTCTASDKLVAQGRPSKHEDMMLAFNAIFSFLMVKQKFTPFSINAVVLLTVGTGILALHTDRDRPAGVSKKEYVVGFLLTLIAAILYAFLMPLVELTYKKVRQEITFTLVLEMQMVMCVASTCFCLVGMVVKGDFVAIPREAREFMIGSSLFYYTLIVVIGIVWQCFFLGALGVVYCASSLASGVFVSVLLPVTEVLAVVCFREKFQAEKGVALLLSLWGFVSYFYGEFKSGKKLSIVLSLQKQNCLHFQLVALMLLEAGTWKRKRMEAQKRDF</sequence>
<evidence type="ECO:0000256" key="3">
    <source>
        <dbReference type="ARBA" id="ARBA00022448"/>
    </source>
</evidence>